<sequence>MIELSELLKPPNKKESVAIRKALKEDEDRLVSNINLLQNWISYQKHLPQNYDRRLLYAYTRGCKHDMEKAKKKIELFFAIKSSQHDLYADRDISIDGDLSAMNYCMIVTLPEYTPEGYRVTVLKITNSDLEIFNQRSLIRFGLIVGDYRAHFDNLVGGEILIFDQGEATAALISKSATSVLKRAIEIMQDVYPSLIKQIHILTDRIFVEKMINVTKLFMKEKLRNRVILTDRIFVEKMINVTKLFMKEKLRNRIQVHRTHETLRKFIPLKCLPSDYGGPQESLNELNEKWKQLYVQEKDFFAELDVVKMQLYVQEKDFFAELDVVKMRGEIPKKLLENFSDKDNFGVEGSFRQLNID</sequence>
<dbReference type="SUPFAM" id="SSF52087">
    <property type="entry name" value="CRAL/TRIO domain"/>
    <property type="match status" value="2"/>
</dbReference>
<dbReference type="InterPro" id="IPR036273">
    <property type="entry name" value="CRAL/TRIO_N_dom_sf"/>
</dbReference>
<evidence type="ECO:0000313" key="3">
    <source>
        <dbReference type="Proteomes" id="UP001458880"/>
    </source>
</evidence>
<organism evidence="2 3">
    <name type="scientific">Popillia japonica</name>
    <name type="common">Japanese beetle</name>
    <dbReference type="NCBI Taxonomy" id="7064"/>
    <lineage>
        <taxon>Eukaryota</taxon>
        <taxon>Metazoa</taxon>
        <taxon>Ecdysozoa</taxon>
        <taxon>Arthropoda</taxon>
        <taxon>Hexapoda</taxon>
        <taxon>Insecta</taxon>
        <taxon>Pterygota</taxon>
        <taxon>Neoptera</taxon>
        <taxon>Endopterygota</taxon>
        <taxon>Coleoptera</taxon>
        <taxon>Polyphaga</taxon>
        <taxon>Scarabaeiformia</taxon>
        <taxon>Scarabaeidae</taxon>
        <taxon>Rutelinae</taxon>
        <taxon>Popillia</taxon>
    </lineage>
</organism>
<dbReference type="Gene3D" id="3.40.525.10">
    <property type="entry name" value="CRAL-TRIO lipid binding domain"/>
    <property type="match status" value="2"/>
</dbReference>
<dbReference type="GO" id="GO:0016020">
    <property type="term" value="C:membrane"/>
    <property type="evidence" value="ECO:0007669"/>
    <property type="project" value="TreeGrafter"/>
</dbReference>
<accession>A0AAW1MGZ3</accession>
<dbReference type="InterPro" id="IPR001251">
    <property type="entry name" value="CRAL-TRIO_dom"/>
</dbReference>
<dbReference type="InterPro" id="IPR036865">
    <property type="entry name" value="CRAL-TRIO_dom_sf"/>
</dbReference>
<dbReference type="GO" id="GO:1902936">
    <property type="term" value="F:phosphatidylinositol bisphosphate binding"/>
    <property type="evidence" value="ECO:0007669"/>
    <property type="project" value="TreeGrafter"/>
</dbReference>
<dbReference type="Pfam" id="PF00650">
    <property type="entry name" value="CRAL_TRIO"/>
    <property type="match status" value="2"/>
</dbReference>
<dbReference type="CDD" id="cd00170">
    <property type="entry name" value="SEC14"/>
    <property type="match status" value="1"/>
</dbReference>
<dbReference type="Proteomes" id="UP001458880">
    <property type="component" value="Unassembled WGS sequence"/>
</dbReference>
<evidence type="ECO:0000313" key="2">
    <source>
        <dbReference type="EMBL" id="KAK9746655.1"/>
    </source>
</evidence>
<name>A0AAW1MGZ3_POPJA</name>
<reference evidence="2 3" key="1">
    <citation type="journal article" date="2024" name="BMC Genomics">
        <title>De novo assembly and annotation of Popillia japonica's genome with initial clues to its potential as an invasive pest.</title>
        <authorList>
            <person name="Cucini C."/>
            <person name="Boschi S."/>
            <person name="Funari R."/>
            <person name="Cardaioli E."/>
            <person name="Iannotti N."/>
            <person name="Marturano G."/>
            <person name="Paoli F."/>
            <person name="Bruttini M."/>
            <person name="Carapelli A."/>
            <person name="Frati F."/>
            <person name="Nardi F."/>
        </authorList>
    </citation>
    <scope>NUCLEOTIDE SEQUENCE [LARGE SCALE GENOMIC DNA]</scope>
    <source>
        <strain evidence="2">DMR45628</strain>
    </source>
</reference>
<dbReference type="PRINTS" id="PR00180">
    <property type="entry name" value="CRETINALDHBP"/>
</dbReference>
<comment type="caution">
    <text evidence="2">The sequence shown here is derived from an EMBL/GenBank/DDBJ whole genome shotgun (WGS) entry which is preliminary data.</text>
</comment>
<dbReference type="SUPFAM" id="SSF46938">
    <property type="entry name" value="CRAL/TRIO N-terminal domain"/>
    <property type="match status" value="1"/>
</dbReference>
<keyword evidence="3" id="KW-1185">Reference proteome</keyword>
<dbReference type="PROSITE" id="PS50191">
    <property type="entry name" value="CRAL_TRIO"/>
    <property type="match status" value="1"/>
</dbReference>
<evidence type="ECO:0000259" key="1">
    <source>
        <dbReference type="PROSITE" id="PS50191"/>
    </source>
</evidence>
<proteinExistence type="predicted"/>
<dbReference type="EMBL" id="JASPKY010000038">
    <property type="protein sequence ID" value="KAK9746655.1"/>
    <property type="molecule type" value="Genomic_DNA"/>
</dbReference>
<dbReference type="PANTHER" id="PTHR10174:SF230">
    <property type="entry name" value="ALPHA-TOCOPHEROL TRANSFER PROTEIN-LIKE"/>
    <property type="match status" value="1"/>
</dbReference>
<dbReference type="AlphaFoldDB" id="A0AAW1MGZ3"/>
<protein>
    <submittedName>
        <fullName evidence="2">CRAL/TRIO domain</fullName>
    </submittedName>
</protein>
<gene>
    <name evidence="2" type="ORF">QE152_g5941</name>
</gene>
<feature type="domain" description="CRAL-TRIO" evidence="1">
    <location>
        <begin position="97"/>
        <end position="284"/>
    </location>
</feature>
<dbReference type="PANTHER" id="PTHR10174">
    <property type="entry name" value="ALPHA-TOCOPHEROL TRANSFER PROTEIN-RELATED"/>
    <property type="match status" value="1"/>
</dbReference>